<evidence type="ECO:0000313" key="1">
    <source>
        <dbReference type="EMBL" id="SQC22597.1"/>
    </source>
</evidence>
<evidence type="ECO:0000313" key="2">
    <source>
        <dbReference type="EMBL" id="STT94476.1"/>
    </source>
</evidence>
<name>A0A2X3DBR6_KLEPN</name>
<dbReference type="Proteomes" id="UP000254103">
    <property type="component" value="Unassembled WGS sequence"/>
</dbReference>
<organism evidence="1 3">
    <name type="scientific">Klebsiella pneumoniae</name>
    <dbReference type="NCBI Taxonomy" id="573"/>
    <lineage>
        <taxon>Bacteria</taxon>
        <taxon>Pseudomonadati</taxon>
        <taxon>Pseudomonadota</taxon>
        <taxon>Gammaproteobacteria</taxon>
        <taxon>Enterobacterales</taxon>
        <taxon>Enterobacteriaceae</taxon>
        <taxon>Klebsiella/Raoultella group</taxon>
        <taxon>Klebsiella</taxon>
        <taxon>Klebsiella pneumoniae complex</taxon>
    </lineage>
</organism>
<keyword evidence="1" id="KW-0969">Cilium</keyword>
<dbReference type="Proteomes" id="UP000250675">
    <property type="component" value="Unassembled WGS sequence"/>
</dbReference>
<keyword evidence="1" id="KW-0282">Flagellum</keyword>
<protein>
    <submittedName>
        <fullName evidence="1">Flagellar biosynthesis, cell-distal portion of basal-body rod</fullName>
    </submittedName>
</protein>
<sequence>MSNLPETPSWESGIHQLEEADRAKAGPGGVLNVQANQLANRTRWLKALVESAQDYREYTFYKSESDPDGTIAGLANTPAGKMFRVAQGLSDDLAFIYYLNDSGTALALTVLLGRGAIINNVREYPALSLAQNDVAAGNILEGAKCRVTNSSDYVLADEYINNGGTLEPTGRKMPSNDIIGILETIIQQMQRQSLYRDGVSGFSVPVLSADRYVVGFKDDGSLAVGGVEIPSFDNIPPRDAPLCIPIVDSTLDGFVGIGFNPKTGLTFALLDDDSVAYIADKIGGGGTTVPDIRGEWGARVFNPRHYIGDEYNTASVLDKGSRTFDARQIVEGVQDTLVMAAPTVTAIRIALVYGQSNAGLGGSTGRVVNSAPWSFSTWGFAGVNGSSQQGTVPMSASSLTDFLPALDYSAAQSPAICSAYGITQRNAELGRDDPGYIAATAWHGSQPISSFYPNAQSGYWNYENAVTFLQRSVEIAAQYGRTAILDVMQWIQGEAGPTGRDNYATQLDDLFTTILPGFKAATGQADNVQVAIWQTNMSKAASGENYASQGQWDVANNRADCFLAGPMYQFKLGDEPGTGPSTVHTGPEGRLMLGETYADVYSSIVDKGAWNPVQPVSAVLSGNVVDINFEGTPLDAFGAKLAIDSDWVPDTLNHGFTFPGATITAVEITGAKTVRLTLSAVPAVSNRTLRYAIDAFDDVTYWPTRRGNLMVETDRKSWWNSQGVNIPRNVRHYAIRFEITVTE</sequence>
<proteinExistence type="predicted"/>
<gene>
    <name evidence="2" type="ORF">NCTC5052_02915</name>
    <name evidence="1" type="ORF">NCTC9645_03025</name>
</gene>
<accession>A0A2X3DBR6</accession>
<dbReference type="AlphaFoldDB" id="A0A2X3DBR6"/>
<dbReference type="EMBL" id="UGLJ01000002">
    <property type="protein sequence ID" value="STT94476.1"/>
    <property type="molecule type" value="Genomic_DNA"/>
</dbReference>
<evidence type="ECO:0000313" key="4">
    <source>
        <dbReference type="Proteomes" id="UP000254103"/>
    </source>
</evidence>
<evidence type="ECO:0000313" key="3">
    <source>
        <dbReference type="Proteomes" id="UP000250675"/>
    </source>
</evidence>
<dbReference type="EMBL" id="UASO01000004">
    <property type="protein sequence ID" value="SQC22597.1"/>
    <property type="molecule type" value="Genomic_DNA"/>
</dbReference>
<keyword evidence="1" id="KW-0966">Cell projection</keyword>
<reference evidence="3 4" key="1">
    <citation type="submission" date="2018-06" db="EMBL/GenBank/DDBJ databases">
        <authorList>
            <consortium name="Pathogen Informatics"/>
            <person name="Doyle S."/>
        </authorList>
    </citation>
    <scope>NUCLEOTIDE SEQUENCE [LARGE SCALE GENOMIC DNA]</scope>
    <source>
        <strain evidence="2 4">NCTC5052</strain>
        <strain evidence="1 3">NCTC9645</strain>
    </source>
</reference>
<dbReference type="SUPFAM" id="SSF52266">
    <property type="entry name" value="SGNH hydrolase"/>
    <property type="match status" value="1"/>
</dbReference>